<dbReference type="EMBL" id="QZWG01000011">
    <property type="protein sequence ID" value="RZB84361.1"/>
    <property type="molecule type" value="Genomic_DNA"/>
</dbReference>
<keyword evidence="1" id="KW-0812">Transmembrane</keyword>
<feature type="transmembrane region" description="Helical" evidence="1">
    <location>
        <begin position="21"/>
        <end position="41"/>
    </location>
</feature>
<organism evidence="2 3">
    <name type="scientific">Glycine soja</name>
    <name type="common">Wild soybean</name>
    <dbReference type="NCBI Taxonomy" id="3848"/>
    <lineage>
        <taxon>Eukaryota</taxon>
        <taxon>Viridiplantae</taxon>
        <taxon>Streptophyta</taxon>
        <taxon>Embryophyta</taxon>
        <taxon>Tracheophyta</taxon>
        <taxon>Spermatophyta</taxon>
        <taxon>Magnoliopsida</taxon>
        <taxon>eudicotyledons</taxon>
        <taxon>Gunneridae</taxon>
        <taxon>Pentapetalae</taxon>
        <taxon>rosids</taxon>
        <taxon>fabids</taxon>
        <taxon>Fabales</taxon>
        <taxon>Fabaceae</taxon>
        <taxon>Papilionoideae</taxon>
        <taxon>50 kb inversion clade</taxon>
        <taxon>NPAAA clade</taxon>
        <taxon>indigoferoid/millettioid clade</taxon>
        <taxon>Phaseoleae</taxon>
        <taxon>Glycine</taxon>
        <taxon>Glycine subgen. Soja</taxon>
    </lineage>
</organism>
<evidence type="ECO:0000313" key="2">
    <source>
        <dbReference type="EMBL" id="RZB84361.1"/>
    </source>
</evidence>
<comment type="caution">
    <text evidence="2">The sequence shown here is derived from an EMBL/GenBank/DDBJ whole genome shotgun (WGS) entry which is preliminary data.</text>
</comment>
<proteinExistence type="predicted"/>
<name>A0A445IE77_GLYSO</name>
<evidence type="ECO:0000256" key="1">
    <source>
        <dbReference type="SAM" id="Phobius"/>
    </source>
</evidence>
<gene>
    <name evidence="2" type="ORF">D0Y65_032625</name>
</gene>
<evidence type="ECO:0000313" key="3">
    <source>
        <dbReference type="Proteomes" id="UP000289340"/>
    </source>
</evidence>
<dbReference type="Proteomes" id="UP000289340">
    <property type="component" value="Chromosome 11"/>
</dbReference>
<keyword evidence="1" id="KW-1133">Transmembrane helix</keyword>
<dbReference type="PANTHER" id="PTHR36707:SF1">
    <property type="entry name" value="T20M3.17 PROTEIN"/>
    <property type="match status" value="1"/>
</dbReference>
<dbReference type="AlphaFoldDB" id="A0A445IE77"/>
<sequence length="584" mass="65921">MKLRHSLSVEDKSYAVNSFHLFANVLVAFWLFLVAISYFLLSKDVNVFGGFRGKHAEKVSSSDRRTISNATTEDDTNDTFSWSELCTKCDAYCEISDFDKPSYMHSLLSLEGEDSEWLSDSMPYGLSYEDPSTPPSYKCDAYYEISDFEQGSYLHSLLSLDDEDSEWLSDSKSFGCSSENPSTPLSSKCNAYFQISALEKASYVHSLLSLEDEDTEWLSDSKPSVRSFEEPSTPLSYKCDAYYEISDFDKACYMHSLLSLEDEDSEWLSDSKPSGGSSENSSTPISYKFDAASEISDFSKSSYMHSLLSLEDEDSEWLSDSNSFGWSSENPSTPLNSKCDAFSDILDLNKSSYMHPLISLEDEDSDWLSDSKSYGFSSENSTPLSYKYDAYYEISDLDKASYLLSLLILEDEDSEWLSDSSSWSIVVPPSVSTSSSFTGVQCGNSEEEFSADEPLFWPFEGKLNWNSEEPWSSFCTSPRRRFDSKSTTSRIKGCDKKKGNEALCIVNYETSKLSMWAKSSAKIVPLLECEHFDSNKDQLLLGKEYFDLCQELTIETLVGLKEFDGHEGLDSEFDDVSLLDEYLQ</sequence>
<dbReference type="PANTHER" id="PTHR36707">
    <property type="entry name" value="T20M3.17 PROTEIN"/>
    <property type="match status" value="1"/>
</dbReference>
<keyword evidence="1" id="KW-0472">Membrane</keyword>
<keyword evidence="3" id="KW-1185">Reference proteome</keyword>
<reference evidence="2 3" key="1">
    <citation type="submission" date="2018-09" db="EMBL/GenBank/DDBJ databases">
        <title>A high-quality reference genome of wild soybean provides a powerful tool to mine soybean genomes.</title>
        <authorList>
            <person name="Xie M."/>
            <person name="Chung C.Y.L."/>
            <person name="Li M.-W."/>
            <person name="Wong F.-L."/>
            <person name="Chan T.-F."/>
            <person name="Lam H.-M."/>
        </authorList>
    </citation>
    <scope>NUCLEOTIDE SEQUENCE [LARGE SCALE GENOMIC DNA]</scope>
    <source>
        <strain evidence="3">cv. W05</strain>
        <tissue evidence="2">Hypocotyl of etiolated seedlings</tissue>
    </source>
</reference>
<accession>A0A445IE77</accession>
<protein>
    <submittedName>
        <fullName evidence="2">Uncharacterized protein</fullName>
    </submittedName>
</protein>